<evidence type="ECO:0000313" key="3">
    <source>
        <dbReference type="Proteomes" id="UP000243739"/>
    </source>
</evidence>
<dbReference type="RefSeq" id="WP_069657280.1">
    <property type="nucleotide sequence ID" value="NZ_MIJF01000047.1"/>
</dbReference>
<keyword evidence="3" id="KW-1185">Reference proteome</keyword>
<sequence length="82" mass="9330">MLNYTKLKQLRIDRNISLMEMADALGLKTAGGYSRIESGENKLKAEHLPIIAKKLDMDLTELTKEIFFEDKLEQTSTKKSLA</sequence>
<organism evidence="2 3">
    <name type="scientific">Vulcanibacillus modesticaldus</name>
    <dbReference type="NCBI Taxonomy" id="337097"/>
    <lineage>
        <taxon>Bacteria</taxon>
        <taxon>Bacillati</taxon>
        <taxon>Bacillota</taxon>
        <taxon>Bacilli</taxon>
        <taxon>Bacillales</taxon>
        <taxon>Bacillaceae</taxon>
        <taxon>Vulcanibacillus</taxon>
    </lineage>
</organism>
<dbReference type="GO" id="GO:0003677">
    <property type="term" value="F:DNA binding"/>
    <property type="evidence" value="ECO:0007669"/>
    <property type="project" value="InterPro"/>
</dbReference>
<dbReference type="PROSITE" id="PS50943">
    <property type="entry name" value="HTH_CROC1"/>
    <property type="match status" value="1"/>
</dbReference>
<reference evidence="2 3" key="1">
    <citation type="submission" date="2016-09" db="EMBL/GenBank/DDBJ databases">
        <title>Draft genome sequence for the type strain of Vulcanibacillus modesticaldus BR, a strictly anaerobic, moderately thermophilic, and nitrate-reducing bacterium from deep sea-hydrothermal vents of the Mid-Atlantic Ridge.</title>
        <authorList>
            <person name="Abin C.A."/>
            <person name="Hollibaugh J.T."/>
        </authorList>
    </citation>
    <scope>NUCLEOTIDE SEQUENCE [LARGE SCALE GENOMIC DNA]</scope>
    <source>
        <strain evidence="2 3">BR</strain>
    </source>
</reference>
<dbReference type="Gene3D" id="1.10.260.40">
    <property type="entry name" value="lambda repressor-like DNA-binding domains"/>
    <property type="match status" value="1"/>
</dbReference>
<feature type="domain" description="HTH cro/C1-type" evidence="1">
    <location>
        <begin position="7"/>
        <end position="62"/>
    </location>
</feature>
<dbReference type="STRING" id="337097.BHF71_10680"/>
<dbReference type="InterPro" id="IPR010982">
    <property type="entry name" value="Lambda_DNA-bd_dom_sf"/>
</dbReference>
<gene>
    <name evidence="2" type="ORF">BHF71_10680</name>
</gene>
<accession>A0A1D2YT38</accession>
<dbReference type="SUPFAM" id="SSF47413">
    <property type="entry name" value="lambda repressor-like DNA-binding domains"/>
    <property type="match status" value="1"/>
</dbReference>
<comment type="caution">
    <text evidence="2">The sequence shown here is derived from an EMBL/GenBank/DDBJ whole genome shotgun (WGS) entry which is preliminary data.</text>
</comment>
<dbReference type="CDD" id="cd00093">
    <property type="entry name" value="HTH_XRE"/>
    <property type="match status" value="1"/>
</dbReference>
<dbReference type="OrthoDB" id="2662407at2"/>
<dbReference type="EMBL" id="MIJF01000047">
    <property type="protein sequence ID" value="OEF98853.1"/>
    <property type="molecule type" value="Genomic_DNA"/>
</dbReference>
<dbReference type="Proteomes" id="UP000243739">
    <property type="component" value="Unassembled WGS sequence"/>
</dbReference>
<dbReference type="SMART" id="SM00530">
    <property type="entry name" value="HTH_XRE"/>
    <property type="match status" value="1"/>
</dbReference>
<protein>
    <recommendedName>
        <fullName evidence="1">HTH cro/C1-type domain-containing protein</fullName>
    </recommendedName>
</protein>
<name>A0A1D2YT38_9BACI</name>
<evidence type="ECO:0000259" key="1">
    <source>
        <dbReference type="PROSITE" id="PS50943"/>
    </source>
</evidence>
<dbReference type="Pfam" id="PF01381">
    <property type="entry name" value="HTH_3"/>
    <property type="match status" value="1"/>
</dbReference>
<proteinExistence type="predicted"/>
<dbReference type="AlphaFoldDB" id="A0A1D2YT38"/>
<evidence type="ECO:0000313" key="2">
    <source>
        <dbReference type="EMBL" id="OEF98853.1"/>
    </source>
</evidence>
<dbReference type="InterPro" id="IPR001387">
    <property type="entry name" value="Cro/C1-type_HTH"/>
</dbReference>